<name>A0A6S4P7Q3_9CAUD</name>
<dbReference type="GO" id="GO:0005524">
    <property type="term" value="F:ATP binding"/>
    <property type="evidence" value="ECO:0007669"/>
    <property type="project" value="UniProtKB-KW"/>
</dbReference>
<comment type="cofactor">
    <cofactor evidence="1">
        <name>Mg(2+)</name>
        <dbReference type="ChEBI" id="CHEBI:18420"/>
    </cofactor>
</comment>
<feature type="short sequence motif" description="Walker B motif" evidence="1">
    <location>
        <begin position="153"/>
        <end position="158"/>
    </location>
</feature>
<keyword evidence="1" id="KW-0255">Endonuclease</keyword>
<feature type="binding site" evidence="1">
    <location>
        <position position="360"/>
    </location>
    <ligand>
        <name>Mg(2+)</name>
        <dbReference type="ChEBI" id="CHEBI:18420"/>
        <label>2</label>
        <note>catalytic; for nuclease activity</note>
    </ligand>
</feature>
<keyword evidence="1" id="KW-0378">Hydrolase</keyword>
<dbReference type="Gene3D" id="3.40.50.300">
    <property type="entry name" value="P-loop containing nucleotide triphosphate hydrolases"/>
    <property type="match status" value="1"/>
</dbReference>
<organism evidence="3 4">
    <name type="scientific">uncultured phage_MedDCM-OCT-S28-C10</name>
    <dbReference type="NCBI Taxonomy" id="2741077"/>
    <lineage>
        <taxon>Viruses</taxon>
        <taxon>Duplodnaviria</taxon>
        <taxon>Heunggongvirae</taxon>
        <taxon>Uroviricota</taxon>
        <taxon>Caudoviricetes</taxon>
        <taxon>Autographivirales</taxon>
        <taxon>Votkovvirus</taxon>
        <taxon>Votkovvirus S28C10</taxon>
    </lineage>
</organism>
<feature type="region of interest" description="Nuclease activity" evidence="1">
    <location>
        <begin position="340"/>
        <end position="425"/>
    </location>
</feature>
<keyword evidence="1" id="KW-1188">Viral release from host cell</keyword>
<dbReference type="GO" id="GO:0019073">
    <property type="term" value="P:viral DNA genome packaging"/>
    <property type="evidence" value="ECO:0007669"/>
    <property type="project" value="UniProtKB-UniRule"/>
</dbReference>
<dbReference type="EC" id="3.6.4.-" evidence="1"/>
<dbReference type="GO" id="GO:0098009">
    <property type="term" value="C:viral terminase, large subunit"/>
    <property type="evidence" value="ECO:0007669"/>
    <property type="project" value="UniProtKB-UniRule"/>
</dbReference>
<keyword evidence="1" id="KW-0460">Magnesium</keyword>
<feature type="binding site" evidence="1">
    <location>
        <position position="360"/>
    </location>
    <ligand>
        <name>Mg(2+)</name>
        <dbReference type="ChEBI" id="CHEBI:18420"/>
        <label>1</label>
        <note>catalytic; for nuclease activity</note>
    </ligand>
</feature>
<dbReference type="EC" id="3.1.21.-" evidence="1"/>
<feature type="binding site" evidence="1">
    <location>
        <position position="416"/>
    </location>
    <ligand>
        <name>Mg(2+)</name>
        <dbReference type="ChEBI" id="CHEBI:18420"/>
        <label>2</label>
        <note>catalytic; for nuclease activity</note>
    </ligand>
</feature>
<comment type="similarity">
    <text evidence="1">Belongs to the Teseptimavirus large terminase family.</text>
</comment>
<dbReference type="GO" id="GO:0046872">
    <property type="term" value="F:metal ion binding"/>
    <property type="evidence" value="ECO:0007669"/>
    <property type="project" value="UniProtKB-UniRule"/>
</dbReference>
<keyword evidence="4" id="KW-1185">Reference proteome</keyword>
<dbReference type="InterPro" id="IPR044271">
    <property type="entry name" value="Terminase_large_su_gp19"/>
</dbReference>
<comment type="caution">
    <text evidence="1">Lacks conserved residue(s) required for the propagation of feature annotation.</text>
</comment>
<feature type="short sequence motif" description="Walker A motif" evidence="1">
    <location>
        <begin position="55"/>
        <end position="62"/>
    </location>
</feature>
<protein>
    <recommendedName>
        <fullName evidence="1">Terminase, large subunit</fullName>
    </recommendedName>
    <alternativeName>
        <fullName evidence="1">DNA-packaging protein</fullName>
    </alternativeName>
    <domain>
        <recommendedName>
            <fullName evidence="1">ATPase</fullName>
            <ecNumber evidence="1">3.6.4.-</ecNumber>
        </recommendedName>
    </domain>
    <domain>
        <recommendedName>
            <fullName evidence="1">Endonuclease</fullName>
            <ecNumber evidence="1">3.1.21.-</ecNumber>
        </recommendedName>
    </domain>
</protein>
<keyword evidence="1" id="KW-0231">Viral genome packaging</keyword>
<dbReference type="HAMAP" id="MF_04147">
    <property type="entry name" value="TERL_T7"/>
    <property type="match status" value="1"/>
</dbReference>
<dbReference type="GeneID" id="55412577"/>
<dbReference type="EMBL" id="AP013540">
    <property type="protein sequence ID" value="BAQ94061.1"/>
    <property type="molecule type" value="Genomic_DNA"/>
</dbReference>
<dbReference type="NCBIfam" id="NF033889">
    <property type="entry name" value="termin_lrg_T7"/>
    <property type="match status" value="1"/>
</dbReference>
<evidence type="ECO:0000313" key="3">
    <source>
        <dbReference type="EMBL" id="BAQ94061.1"/>
    </source>
</evidence>
<comment type="domain">
    <text evidence="1">The ATPase region is in the N-terminus, whereas the nuclease region is in the central part. The C-terminus is involved in prohead binding.</text>
</comment>
<feature type="binding site" evidence="1">
    <location>
        <position position="506"/>
    </location>
    <ligand>
        <name>Mg(2+)</name>
        <dbReference type="ChEBI" id="CHEBI:18420"/>
        <label>1</label>
        <note>catalytic; for nuclease activity</note>
    </ligand>
</feature>
<evidence type="ECO:0000259" key="2">
    <source>
        <dbReference type="Pfam" id="PF22530"/>
    </source>
</evidence>
<feature type="domain" description="Terminase large subunit ribonuclease H-like" evidence="2">
    <location>
        <begin position="359"/>
        <end position="466"/>
    </location>
</feature>
<reference evidence="3 4" key="1">
    <citation type="journal article" date="2013" name="PLoS Genet.">
        <title>Expanding the Marine Virosphere Using Metagenomics.</title>
        <authorList>
            <person name="Mizuno C.M."/>
            <person name="Rodriguez-Valera F."/>
            <person name="Kimes N.E."/>
            <person name="Ghai R."/>
        </authorList>
    </citation>
    <scope>NUCLEOTIDE SEQUENCE [LARGE SCALE GENOMIC DNA]</scope>
    <source>
        <strain evidence="3">UvMED-CGR-C62A-MedDCM-OCT-S28-C10</strain>
    </source>
</reference>
<dbReference type="InterPro" id="IPR047987">
    <property type="entry name" value="Gp19-like_virus"/>
</dbReference>
<sequence length="559" mass="63487">MMKKQNTNTLPPKLRIFKNFLYVAWKHLQLPDPTPMQYEMADYLQYGPKRVCIQAFRGAGKSWITSAFSVWNWLMDPQRNILVVSASKTRADDFSTFTQRLIHELPLCEHLKPKADQRQSKVSFDVGPARASHAPSCKSMGITGQLTGSRADLIIADDVESANNSQTQLMRDRLGETVKEFDSIIKPEVGRIVFLGTPQTELSLYNELEERGFKTQIWPCKYPDQRGIASYGPKLAESIIKNTRHLKSGDPIDPLRFDEMDLMEREASYGRSGFALQFMLDTSLSDVNLYPLKLNDLIVMSGLKSWSEAPGKIQWGSSVDQIKQLDPEIPNVGLKGDMYVAPMYVSDEYYPFEGCVMAVDPAGRGADRTAYSIVKMLNGILYLTDIGSFEGGYDEKTLTDLALAAKAQDVNMILIESNFGDGMFNSLLAPILSRVYPCTLEEVRSSVQKEKRIIDTLEPVLNQHRLVVDQELIKKDFLLEKDHQLFYQMSRLTRLKGCLRHDDQIDVLAMAVQYWNEMIGRDVDQAVDAAKESRLSEELDKFLENTIDRRKRSPNSFLN</sequence>
<accession>A0A6S4P7Q3</accession>
<dbReference type="InterPro" id="IPR054762">
    <property type="entry name" value="Gp19_RNaseH-like"/>
</dbReference>
<dbReference type="Pfam" id="PF03237">
    <property type="entry name" value="Terminase_6N"/>
    <property type="match status" value="1"/>
</dbReference>
<dbReference type="InterPro" id="IPR027417">
    <property type="entry name" value="P-loop_NTPase"/>
</dbReference>
<dbReference type="Proteomes" id="UP000505345">
    <property type="component" value="Segment"/>
</dbReference>
<keyword evidence="1" id="KW-0067">ATP-binding</keyword>
<keyword evidence="1" id="KW-0547">Nucleotide-binding</keyword>
<proteinExistence type="inferred from homology"/>
<dbReference type="Pfam" id="PF22530">
    <property type="entry name" value="Terminase-T7_RNaseH-like"/>
    <property type="match status" value="1"/>
</dbReference>
<evidence type="ECO:0000313" key="4">
    <source>
        <dbReference type="Proteomes" id="UP000505345"/>
    </source>
</evidence>
<dbReference type="GO" id="GO:0051276">
    <property type="term" value="P:chromosome organization"/>
    <property type="evidence" value="ECO:0007669"/>
    <property type="project" value="UniProtKB-UniRule"/>
</dbReference>
<dbReference type="KEGG" id="vg:55412577"/>
<dbReference type="Gene3D" id="3.30.420.240">
    <property type="match status" value="1"/>
</dbReference>
<comment type="function">
    <text evidence="1">The terminase large subunit acts as an ATP driven molecular motor necessary for viral DNA translocation into empty capsids and as an endonuclease that cuts the viral genome at a unique and precise dsDNA sequence to initiate and to end a packaging reaction. The terminase lies at a unique vertex of the procapsid and is composed of two subunits, a small terminase subunit involved in viral DNA recognition (packaging sequence), and a large terminase subunit possessing endonucleolytic and ATPase activities. Both terminase subunits heterooligomerize and are docked on the portal protein to form the packaging machine. The terminase large subunit exhibits endonuclease activity and cleaves the viral genome concatemer. Once the DNA is packaged, the terminase detaches from the portal and gets replaced by the tail to finish maturation of the virion.</text>
</comment>
<comment type="subunit">
    <text evidence="1">Homopentamer. Interacts with the terminase small subunit; the active complex is probably heterooligomeric. Interacts with the portal protein.</text>
</comment>
<dbReference type="RefSeq" id="YP_009778119.1">
    <property type="nucleotide sequence ID" value="NC_047711.1"/>
</dbReference>
<keyword evidence="1" id="KW-0479">Metal-binding</keyword>
<dbReference type="GO" id="GO:0004519">
    <property type="term" value="F:endonuclease activity"/>
    <property type="evidence" value="ECO:0007669"/>
    <property type="project" value="UniProtKB-UniRule"/>
</dbReference>
<evidence type="ECO:0000256" key="1">
    <source>
        <dbReference type="HAMAP-Rule" id="MF_04147"/>
    </source>
</evidence>
<keyword evidence="1" id="KW-0540">Nuclease</keyword>
<dbReference type="GO" id="GO:0016887">
    <property type="term" value="F:ATP hydrolysis activity"/>
    <property type="evidence" value="ECO:0007669"/>
    <property type="project" value="InterPro"/>
</dbReference>